<comment type="caution">
    <text evidence="1">The sequence shown here is derived from an EMBL/GenBank/DDBJ whole genome shotgun (WGS) entry which is preliminary data.</text>
</comment>
<name>A0A4Y2EDT4_ARAVE</name>
<evidence type="ECO:0000313" key="2">
    <source>
        <dbReference type="Proteomes" id="UP000499080"/>
    </source>
</evidence>
<sequence length="79" mass="8498">YVRNIFYGDHQPRCCAWCGAPVPNQKQKKTPVTSGSNCPFPSSAGGNSAITIYRAGCLLAANSSQIPLVKALTYFGKKF</sequence>
<evidence type="ECO:0000313" key="1">
    <source>
        <dbReference type="EMBL" id="GBM27293.1"/>
    </source>
</evidence>
<dbReference type="Proteomes" id="UP000499080">
    <property type="component" value="Unassembled WGS sequence"/>
</dbReference>
<accession>A0A4Y2EDT4</accession>
<proteinExistence type="predicted"/>
<dbReference type="EMBL" id="BGPR01092458">
    <property type="protein sequence ID" value="GBM27293.1"/>
    <property type="molecule type" value="Genomic_DNA"/>
</dbReference>
<reference evidence="1 2" key="1">
    <citation type="journal article" date="2019" name="Sci. Rep.">
        <title>Orb-weaving spider Araneus ventricosus genome elucidates the spidroin gene catalogue.</title>
        <authorList>
            <person name="Kono N."/>
            <person name="Nakamura H."/>
            <person name="Ohtoshi R."/>
            <person name="Moran D.A.P."/>
            <person name="Shinohara A."/>
            <person name="Yoshida Y."/>
            <person name="Fujiwara M."/>
            <person name="Mori M."/>
            <person name="Tomita M."/>
            <person name="Arakawa K."/>
        </authorList>
    </citation>
    <scope>NUCLEOTIDE SEQUENCE [LARGE SCALE GENOMIC DNA]</scope>
</reference>
<gene>
    <name evidence="1" type="ORF">AVEN_235869_1</name>
</gene>
<feature type="non-terminal residue" evidence="1">
    <location>
        <position position="1"/>
    </location>
</feature>
<dbReference type="AlphaFoldDB" id="A0A4Y2EDT4"/>
<keyword evidence="2" id="KW-1185">Reference proteome</keyword>
<organism evidence="1 2">
    <name type="scientific">Araneus ventricosus</name>
    <name type="common">Orbweaver spider</name>
    <name type="synonym">Epeira ventricosa</name>
    <dbReference type="NCBI Taxonomy" id="182803"/>
    <lineage>
        <taxon>Eukaryota</taxon>
        <taxon>Metazoa</taxon>
        <taxon>Ecdysozoa</taxon>
        <taxon>Arthropoda</taxon>
        <taxon>Chelicerata</taxon>
        <taxon>Arachnida</taxon>
        <taxon>Araneae</taxon>
        <taxon>Araneomorphae</taxon>
        <taxon>Entelegynae</taxon>
        <taxon>Araneoidea</taxon>
        <taxon>Araneidae</taxon>
        <taxon>Araneus</taxon>
    </lineage>
</organism>
<protein>
    <submittedName>
        <fullName evidence="1">Uncharacterized protein</fullName>
    </submittedName>
</protein>